<accession>A0A370UA54</accession>
<proteinExistence type="predicted"/>
<dbReference type="AlphaFoldDB" id="A0A370UA54"/>
<name>A0A370UA54_9GAMM</name>
<reference evidence="1 2" key="1">
    <citation type="submission" date="2018-06" db="EMBL/GenBank/DDBJ databases">
        <title>Marinomonas sp. YLB-05 draft genome sequence.</title>
        <authorList>
            <person name="Yu L."/>
            <person name="Tang X."/>
        </authorList>
    </citation>
    <scope>NUCLEOTIDE SEQUENCE [LARGE SCALE GENOMIC DNA]</scope>
    <source>
        <strain evidence="1 2">YLB-05</strain>
    </source>
</reference>
<keyword evidence="2" id="KW-1185">Reference proteome</keyword>
<organism evidence="1 2">
    <name type="scientific">Marinomonas piezotolerans</name>
    <dbReference type="NCBI Taxonomy" id="2213058"/>
    <lineage>
        <taxon>Bacteria</taxon>
        <taxon>Pseudomonadati</taxon>
        <taxon>Pseudomonadota</taxon>
        <taxon>Gammaproteobacteria</taxon>
        <taxon>Oceanospirillales</taxon>
        <taxon>Oceanospirillaceae</taxon>
        <taxon>Marinomonas</taxon>
    </lineage>
</organism>
<comment type="caution">
    <text evidence="1">The sequence shown here is derived from an EMBL/GenBank/DDBJ whole genome shotgun (WGS) entry which is preliminary data.</text>
</comment>
<dbReference type="InterPro" id="IPR021398">
    <property type="entry name" value="DUF3037"/>
</dbReference>
<protein>
    <submittedName>
        <fullName evidence="1">Uncharacterized protein</fullName>
    </submittedName>
</protein>
<dbReference type="Proteomes" id="UP000254326">
    <property type="component" value="Unassembled WGS sequence"/>
</dbReference>
<gene>
    <name evidence="1" type="ORF">DN730_09750</name>
</gene>
<sequence length="149" mass="17148">MLKNKAIEGWLRTIEFRSNLLSRKLYVKSRGLIVVYYYSVIKCTPCRKRCETINIGLVVFDQGDLQVHLDTNTSKFLALENDLIRDELGDLYERWSFFTSHHSSPKEKHAAITSPERIGVWCGGLGFFTVEGADELDRKIQDLMFTLVA</sequence>
<dbReference type="Pfam" id="PF11236">
    <property type="entry name" value="DUF3037"/>
    <property type="match status" value="1"/>
</dbReference>
<evidence type="ECO:0000313" key="1">
    <source>
        <dbReference type="EMBL" id="RDL44659.1"/>
    </source>
</evidence>
<evidence type="ECO:0000313" key="2">
    <source>
        <dbReference type="Proteomes" id="UP000254326"/>
    </source>
</evidence>
<dbReference type="EMBL" id="QKRA01000003">
    <property type="protein sequence ID" value="RDL44659.1"/>
    <property type="molecule type" value="Genomic_DNA"/>
</dbReference>